<dbReference type="AlphaFoldDB" id="A0A1E1K808"/>
<dbReference type="EMBL" id="FJUX01000017">
    <property type="protein sequence ID" value="CZS94209.1"/>
    <property type="molecule type" value="Genomic_DNA"/>
</dbReference>
<accession>A0A1E1K808</accession>
<sequence>MGVRGIFLDDIFDRPSGLDVVEFVTIHVQVLLPVIGKSPSIVQHEHLNNSPVFQQI</sequence>
<protein>
    <submittedName>
        <fullName evidence="1">Uncharacterized protein</fullName>
    </submittedName>
</protein>
<proteinExistence type="predicted"/>
<dbReference type="Proteomes" id="UP000178912">
    <property type="component" value="Unassembled WGS sequence"/>
</dbReference>
<name>A0A1E1K808_9HELO</name>
<reference evidence="2" key="1">
    <citation type="submission" date="2016-03" db="EMBL/GenBank/DDBJ databases">
        <authorList>
            <person name="Guldener U."/>
        </authorList>
    </citation>
    <scope>NUCLEOTIDE SEQUENCE [LARGE SCALE GENOMIC DNA]</scope>
    <source>
        <strain evidence="2">04CH-RAC-A.6.1</strain>
    </source>
</reference>
<organism evidence="1 2">
    <name type="scientific">Rhynchosporium agropyri</name>
    <dbReference type="NCBI Taxonomy" id="914238"/>
    <lineage>
        <taxon>Eukaryota</taxon>
        <taxon>Fungi</taxon>
        <taxon>Dikarya</taxon>
        <taxon>Ascomycota</taxon>
        <taxon>Pezizomycotina</taxon>
        <taxon>Leotiomycetes</taxon>
        <taxon>Helotiales</taxon>
        <taxon>Ploettnerulaceae</taxon>
        <taxon>Rhynchosporium</taxon>
    </lineage>
</organism>
<keyword evidence="2" id="KW-1185">Reference proteome</keyword>
<evidence type="ECO:0000313" key="2">
    <source>
        <dbReference type="Proteomes" id="UP000178912"/>
    </source>
</evidence>
<evidence type="ECO:0000313" key="1">
    <source>
        <dbReference type="EMBL" id="CZS94209.1"/>
    </source>
</evidence>
<gene>
    <name evidence="1" type="ORF">RAG0_04266</name>
</gene>